<dbReference type="CDD" id="cd04301">
    <property type="entry name" value="NAT_SF"/>
    <property type="match status" value="1"/>
</dbReference>
<dbReference type="RefSeq" id="WP_220333464.1">
    <property type="nucleotide sequence ID" value="NZ_JAEUAK010000002.1"/>
</dbReference>
<keyword evidence="5" id="KW-1185">Reference proteome</keyword>
<gene>
    <name evidence="4" type="ORF">JNB85_06080</name>
</gene>
<keyword evidence="1" id="KW-0808">Transferase</keyword>
<dbReference type="PANTHER" id="PTHR43420">
    <property type="entry name" value="ACETYLTRANSFERASE"/>
    <property type="match status" value="1"/>
</dbReference>
<dbReference type="SUPFAM" id="SSF55729">
    <property type="entry name" value="Acyl-CoA N-acyltransferases (Nat)"/>
    <property type="match status" value="1"/>
</dbReference>
<dbReference type="Proteomes" id="UP000717752">
    <property type="component" value="Unassembled WGS sequence"/>
</dbReference>
<name>A0ABS7GPV7_9HYPH</name>
<sequence>MTMLEAYLTLKPEFEIVAMEPEDCSDVSLLHGERFARPWGDGEFHSLLSQNTVFGFVARQTNAILKKSLPGFILARQVAGEAEILTLAVQAKVARSGLGWRLMQAAMREARLRGGESMFLEVDNGNIAALGLYRKLGFEQAGERKGYYKDANGETSTALVMKRVLR</sequence>
<accession>A0ABS7GPV7</accession>
<evidence type="ECO:0000259" key="3">
    <source>
        <dbReference type="PROSITE" id="PS51186"/>
    </source>
</evidence>
<protein>
    <submittedName>
        <fullName evidence="4">GNAT family N-acetyltransferase</fullName>
    </submittedName>
</protein>
<comment type="caution">
    <text evidence="4">The sequence shown here is derived from an EMBL/GenBank/DDBJ whole genome shotgun (WGS) entry which is preliminary data.</text>
</comment>
<dbReference type="Pfam" id="PF00583">
    <property type="entry name" value="Acetyltransf_1"/>
    <property type="match status" value="1"/>
</dbReference>
<evidence type="ECO:0000256" key="1">
    <source>
        <dbReference type="ARBA" id="ARBA00022679"/>
    </source>
</evidence>
<dbReference type="PROSITE" id="PS51186">
    <property type="entry name" value="GNAT"/>
    <property type="match status" value="1"/>
</dbReference>
<dbReference type="InterPro" id="IPR000182">
    <property type="entry name" value="GNAT_dom"/>
</dbReference>
<proteinExistence type="predicted"/>
<organism evidence="4 5">
    <name type="scientific">Rhizobium mesosinicum</name>
    <dbReference type="NCBI Taxonomy" id="335017"/>
    <lineage>
        <taxon>Bacteria</taxon>
        <taxon>Pseudomonadati</taxon>
        <taxon>Pseudomonadota</taxon>
        <taxon>Alphaproteobacteria</taxon>
        <taxon>Hyphomicrobiales</taxon>
        <taxon>Rhizobiaceae</taxon>
        <taxon>Rhizobium/Agrobacterium group</taxon>
        <taxon>Rhizobium</taxon>
    </lineage>
</organism>
<evidence type="ECO:0000256" key="2">
    <source>
        <dbReference type="ARBA" id="ARBA00023315"/>
    </source>
</evidence>
<dbReference type="InterPro" id="IPR050680">
    <property type="entry name" value="YpeA/RimI_acetyltransf"/>
</dbReference>
<dbReference type="EMBL" id="JAEUAK010000002">
    <property type="protein sequence ID" value="MBW9051981.1"/>
    <property type="molecule type" value="Genomic_DNA"/>
</dbReference>
<dbReference type="PANTHER" id="PTHR43420:SF12">
    <property type="entry name" value="N-ACETYLTRANSFERASE DOMAIN-CONTAINING PROTEIN"/>
    <property type="match status" value="1"/>
</dbReference>
<keyword evidence="2" id="KW-0012">Acyltransferase</keyword>
<reference evidence="4 5" key="1">
    <citation type="journal article" date="2021" name="MBio">
        <title>Poor Competitiveness of Bradyrhizobium in Pigeon Pea Root Colonization in Indian Soils.</title>
        <authorList>
            <person name="Chalasani D."/>
            <person name="Basu A."/>
            <person name="Pullabhotla S.V.S.R.N."/>
            <person name="Jorrin B."/>
            <person name="Neal A.L."/>
            <person name="Poole P.S."/>
            <person name="Podile A.R."/>
            <person name="Tkacz A."/>
        </authorList>
    </citation>
    <scope>NUCLEOTIDE SEQUENCE [LARGE SCALE GENOMIC DNA]</scope>
    <source>
        <strain evidence="4 5">HU56</strain>
    </source>
</reference>
<feature type="domain" description="N-acetyltransferase" evidence="3">
    <location>
        <begin position="14"/>
        <end position="166"/>
    </location>
</feature>
<dbReference type="InterPro" id="IPR016181">
    <property type="entry name" value="Acyl_CoA_acyltransferase"/>
</dbReference>
<dbReference type="Gene3D" id="3.40.630.30">
    <property type="match status" value="1"/>
</dbReference>
<evidence type="ECO:0000313" key="5">
    <source>
        <dbReference type="Proteomes" id="UP000717752"/>
    </source>
</evidence>
<evidence type="ECO:0000313" key="4">
    <source>
        <dbReference type="EMBL" id="MBW9051981.1"/>
    </source>
</evidence>